<dbReference type="NCBIfam" id="TIGR01128">
    <property type="entry name" value="holA"/>
    <property type="match status" value="1"/>
</dbReference>
<evidence type="ECO:0000256" key="4">
    <source>
        <dbReference type="ARBA" id="ARBA00022695"/>
    </source>
</evidence>
<proteinExistence type="inferred from homology"/>
<evidence type="ECO:0000256" key="2">
    <source>
        <dbReference type="ARBA" id="ARBA00017703"/>
    </source>
</evidence>
<organism evidence="11 12">
    <name type="scientific">Acinetobacter qingfengensis</name>
    <dbReference type="NCBI Taxonomy" id="1262585"/>
    <lineage>
        <taxon>Bacteria</taxon>
        <taxon>Pseudomonadati</taxon>
        <taxon>Pseudomonadota</taxon>
        <taxon>Gammaproteobacteria</taxon>
        <taxon>Moraxellales</taxon>
        <taxon>Moraxellaceae</taxon>
        <taxon>Acinetobacter</taxon>
    </lineage>
</organism>
<evidence type="ECO:0000313" key="11">
    <source>
        <dbReference type="EMBL" id="OEY97563.1"/>
    </source>
</evidence>
<comment type="catalytic activity">
    <reaction evidence="8">
        <text>DNA(n) + a 2'-deoxyribonucleoside 5'-triphosphate = DNA(n+1) + diphosphate</text>
        <dbReference type="Rhea" id="RHEA:22508"/>
        <dbReference type="Rhea" id="RHEA-COMP:17339"/>
        <dbReference type="Rhea" id="RHEA-COMP:17340"/>
        <dbReference type="ChEBI" id="CHEBI:33019"/>
        <dbReference type="ChEBI" id="CHEBI:61560"/>
        <dbReference type="ChEBI" id="CHEBI:173112"/>
        <dbReference type="EC" id="2.7.7.7"/>
    </reaction>
</comment>
<dbReference type="AlphaFoldDB" id="A0A1E7RE54"/>
<comment type="caution">
    <text evidence="11">The sequence shown here is derived from an EMBL/GenBank/DDBJ whole genome shotgun (WGS) entry which is preliminary data.</text>
</comment>
<evidence type="ECO:0000256" key="1">
    <source>
        <dbReference type="ARBA" id="ARBA00012417"/>
    </source>
</evidence>
<keyword evidence="5" id="KW-0235">DNA replication</keyword>
<evidence type="ECO:0000256" key="3">
    <source>
        <dbReference type="ARBA" id="ARBA00022679"/>
    </source>
</evidence>
<evidence type="ECO:0000259" key="10">
    <source>
        <dbReference type="Pfam" id="PF06144"/>
    </source>
</evidence>
<evidence type="ECO:0000256" key="7">
    <source>
        <dbReference type="ARBA" id="ARBA00034754"/>
    </source>
</evidence>
<feature type="domain" description="DNA polymerase III delta N-terminal" evidence="10">
    <location>
        <begin position="27"/>
        <end position="132"/>
    </location>
</feature>
<gene>
    <name evidence="11" type="ORF">BJI46_09425</name>
</gene>
<dbReference type="Gene3D" id="1.20.272.10">
    <property type="match status" value="1"/>
</dbReference>
<dbReference type="GO" id="GO:0003677">
    <property type="term" value="F:DNA binding"/>
    <property type="evidence" value="ECO:0007669"/>
    <property type="project" value="InterPro"/>
</dbReference>
<keyword evidence="3" id="KW-0808">Transferase</keyword>
<dbReference type="InterPro" id="IPR027417">
    <property type="entry name" value="P-loop_NTPase"/>
</dbReference>
<dbReference type="OrthoDB" id="9770982at2"/>
<comment type="similarity">
    <text evidence="7">Belongs to the DNA polymerase HolA subunit family.</text>
</comment>
<dbReference type="EC" id="2.7.7.7" evidence="1 9"/>
<evidence type="ECO:0000256" key="8">
    <source>
        <dbReference type="ARBA" id="ARBA00049244"/>
    </source>
</evidence>
<dbReference type="PANTHER" id="PTHR34388:SF1">
    <property type="entry name" value="DNA POLYMERASE III SUBUNIT DELTA"/>
    <property type="match status" value="1"/>
</dbReference>
<dbReference type="GO" id="GO:0009360">
    <property type="term" value="C:DNA polymerase III complex"/>
    <property type="evidence" value="ECO:0007669"/>
    <property type="project" value="UniProtKB-UniRule"/>
</dbReference>
<sequence length="331" mass="37936">MKLDYTQALKRVPDAQGVWLLHGAEPLLEQNLLQILRQDWQSKNIERQRFDLQSAQDWKQIFSALNSLSLFSSQLAIEVHGNLKPDAQGLKQLKSFIQNPQGNLLVVVFPKQESQSLKSAFFQSIEANGILVSLNAYGRQEQQRILMQEADKIEIRLDDDAWQWLLYHHENNLLAARNSLLNVADSCADSQHITSKDLQLALQDQSRYSTFDLGDACLKGDFMLAHKILNFLLQSGEAPTLIFWVLQKEMRLLLQLFEQPQNALQIGIWKNKIPVYQQALRRLTPQLLLQWPTLMLRTDCAIKGIGNQKVEDLFLQLIYSLCGATIPLQYA</sequence>
<keyword evidence="6" id="KW-0239">DNA-directed DNA polymerase</keyword>
<evidence type="ECO:0000256" key="6">
    <source>
        <dbReference type="ARBA" id="ARBA00022932"/>
    </source>
</evidence>
<reference evidence="11 12" key="1">
    <citation type="submission" date="2016-09" db="EMBL/GenBank/DDBJ databases">
        <authorList>
            <person name="Capua I."/>
            <person name="De Benedictis P."/>
            <person name="Joannis T."/>
            <person name="Lombin L.H."/>
            <person name="Cattoli G."/>
        </authorList>
    </citation>
    <scope>NUCLEOTIDE SEQUENCE [LARGE SCALE GENOMIC DNA]</scope>
    <source>
        <strain evidence="11 12">ANC 4671</strain>
    </source>
</reference>
<dbReference type="GO" id="GO:0003887">
    <property type="term" value="F:DNA-directed DNA polymerase activity"/>
    <property type="evidence" value="ECO:0007669"/>
    <property type="project" value="UniProtKB-UniRule"/>
</dbReference>
<evidence type="ECO:0000256" key="9">
    <source>
        <dbReference type="NCBIfam" id="TIGR01128"/>
    </source>
</evidence>
<dbReference type="PANTHER" id="PTHR34388">
    <property type="entry name" value="DNA POLYMERASE III SUBUNIT DELTA"/>
    <property type="match status" value="1"/>
</dbReference>
<dbReference type="Gene3D" id="1.10.8.60">
    <property type="match status" value="1"/>
</dbReference>
<evidence type="ECO:0000313" key="12">
    <source>
        <dbReference type="Proteomes" id="UP000185895"/>
    </source>
</evidence>
<dbReference type="SUPFAM" id="SSF48019">
    <property type="entry name" value="post-AAA+ oligomerization domain-like"/>
    <property type="match status" value="1"/>
</dbReference>
<dbReference type="GO" id="GO:0006261">
    <property type="term" value="P:DNA-templated DNA replication"/>
    <property type="evidence" value="ECO:0007669"/>
    <property type="project" value="TreeGrafter"/>
</dbReference>
<dbReference type="InterPro" id="IPR005790">
    <property type="entry name" value="DNA_polIII_delta"/>
</dbReference>
<dbReference type="STRING" id="1262585.BJI46_09425"/>
<name>A0A1E7RE54_9GAMM</name>
<protein>
    <recommendedName>
        <fullName evidence="2 9">DNA polymerase III subunit delta</fullName>
        <ecNumber evidence="1 9">2.7.7.7</ecNumber>
    </recommendedName>
</protein>
<dbReference type="Gene3D" id="3.40.50.300">
    <property type="entry name" value="P-loop containing nucleotide triphosphate hydrolases"/>
    <property type="match status" value="1"/>
</dbReference>
<dbReference type="Proteomes" id="UP000185895">
    <property type="component" value="Unassembled WGS sequence"/>
</dbReference>
<dbReference type="InterPro" id="IPR010372">
    <property type="entry name" value="DNA_pol3_delta_N"/>
</dbReference>
<keyword evidence="12" id="KW-1185">Reference proteome</keyword>
<dbReference type="InterPro" id="IPR008921">
    <property type="entry name" value="DNA_pol3_clamp-load_cplx_C"/>
</dbReference>
<dbReference type="Pfam" id="PF06144">
    <property type="entry name" value="DNA_pol3_delta"/>
    <property type="match status" value="1"/>
</dbReference>
<dbReference type="EMBL" id="MKKK01000007">
    <property type="protein sequence ID" value="OEY97563.1"/>
    <property type="molecule type" value="Genomic_DNA"/>
</dbReference>
<accession>A0A1E7RE54</accession>
<keyword evidence="4" id="KW-0548">Nucleotidyltransferase</keyword>
<dbReference type="RefSeq" id="WP_070069027.1">
    <property type="nucleotide sequence ID" value="NZ_MKKK01000007.1"/>
</dbReference>
<evidence type="ECO:0000256" key="5">
    <source>
        <dbReference type="ARBA" id="ARBA00022705"/>
    </source>
</evidence>
<dbReference type="SUPFAM" id="SSF52540">
    <property type="entry name" value="P-loop containing nucleoside triphosphate hydrolases"/>
    <property type="match status" value="1"/>
</dbReference>